<comment type="caution">
    <text evidence="1">The sequence shown here is derived from an EMBL/GenBank/DDBJ whole genome shotgun (WGS) entry which is preliminary data.</text>
</comment>
<organism evidence="1 2">
    <name type="scientific">Mojavia pulchra JT2-VF2</name>
    <dbReference type="NCBI Taxonomy" id="287848"/>
    <lineage>
        <taxon>Bacteria</taxon>
        <taxon>Bacillati</taxon>
        <taxon>Cyanobacteriota</taxon>
        <taxon>Cyanophyceae</taxon>
        <taxon>Nostocales</taxon>
        <taxon>Nostocaceae</taxon>
    </lineage>
</organism>
<sequence length="71" mass="8155">MPLASNRPLQNLNHYKSQKLLNEKAITILIKTVQSDRPAQNLYHLESQKLVNDKAIASGTLRDRFITHLMD</sequence>
<accession>A0A951PXA4</accession>
<proteinExistence type="predicted"/>
<reference evidence="1" key="1">
    <citation type="submission" date="2021-05" db="EMBL/GenBank/DDBJ databases">
        <authorList>
            <person name="Pietrasiak N."/>
            <person name="Ward R."/>
            <person name="Stajich J.E."/>
            <person name="Kurbessoian T."/>
        </authorList>
    </citation>
    <scope>NUCLEOTIDE SEQUENCE</scope>
    <source>
        <strain evidence="1">JT2-VF2</strain>
    </source>
</reference>
<name>A0A951PXA4_9NOST</name>
<dbReference type="Proteomes" id="UP000715781">
    <property type="component" value="Unassembled WGS sequence"/>
</dbReference>
<protein>
    <submittedName>
        <fullName evidence="1">Uncharacterized protein</fullName>
    </submittedName>
</protein>
<evidence type="ECO:0000313" key="1">
    <source>
        <dbReference type="EMBL" id="MBW4562049.1"/>
    </source>
</evidence>
<reference evidence="1" key="2">
    <citation type="journal article" date="2022" name="Microbiol. Resour. Announc.">
        <title>Metagenome Sequencing to Explore Phylogenomics of Terrestrial Cyanobacteria.</title>
        <authorList>
            <person name="Ward R.D."/>
            <person name="Stajich J.E."/>
            <person name="Johansen J.R."/>
            <person name="Huntemann M."/>
            <person name="Clum A."/>
            <person name="Foster B."/>
            <person name="Foster B."/>
            <person name="Roux S."/>
            <person name="Palaniappan K."/>
            <person name="Varghese N."/>
            <person name="Mukherjee S."/>
            <person name="Reddy T.B.K."/>
            <person name="Daum C."/>
            <person name="Copeland A."/>
            <person name="Chen I.A."/>
            <person name="Ivanova N.N."/>
            <person name="Kyrpides N.C."/>
            <person name="Shapiro N."/>
            <person name="Eloe-Fadrosh E.A."/>
            <person name="Pietrasiak N."/>
        </authorList>
    </citation>
    <scope>NUCLEOTIDE SEQUENCE</scope>
    <source>
        <strain evidence="1">JT2-VF2</strain>
    </source>
</reference>
<dbReference type="AlphaFoldDB" id="A0A951PXA4"/>
<evidence type="ECO:0000313" key="2">
    <source>
        <dbReference type="Proteomes" id="UP000715781"/>
    </source>
</evidence>
<dbReference type="EMBL" id="JAHHHN010000006">
    <property type="protein sequence ID" value="MBW4562049.1"/>
    <property type="molecule type" value="Genomic_DNA"/>
</dbReference>
<gene>
    <name evidence="1" type="ORF">KME32_13015</name>
</gene>